<dbReference type="AntiFam" id="ANF00254">
    <property type="entry name" value="DNA repeat"/>
</dbReference>
<evidence type="ECO:0000313" key="1">
    <source>
        <dbReference type="EMBL" id="AAF10220.1"/>
    </source>
</evidence>
<reference evidence="1 2" key="1">
    <citation type="journal article" date="1999" name="Science">
        <title>Genome sequence of the radioresistant bacterium Deinococcus radiodurans R1.</title>
        <authorList>
            <person name="White O."/>
            <person name="Eisen J.A."/>
            <person name="Heidelberg J.F."/>
            <person name="Hickey E.K."/>
            <person name="Peterson J.D."/>
            <person name="Dodson R.J."/>
            <person name="Haft D.H."/>
            <person name="Gwinn M.L."/>
            <person name="Nelson W.C."/>
            <person name="Richardson D.L."/>
            <person name="Moffat K.S."/>
            <person name="Qin H."/>
            <person name="Jiang L."/>
            <person name="Pamphile W."/>
            <person name="Crosby M."/>
            <person name="Shen M."/>
            <person name="Vamathevan J.J."/>
            <person name="Lam P."/>
            <person name="McDonald L."/>
            <person name="Utterback T."/>
            <person name="Zalewski C."/>
            <person name="Makarova K.S."/>
            <person name="Aravind L."/>
            <person name="Daly M.J."/>
            <person name="Minton K.W."/>
            <person name="Fleischmann R.D."/>
            <person name="Ketchum K.A."/>
            <person name="Nelson K.E."/>
            <person name="Salzberg S."/>
            <person name="Smith H.O."/>
            <person name="Venter J.C."/>
            <person name="Fraser C.M."/>
        </authorList>
    </citation>
    <scope>NUCLEOTIDE SEQUENCE [LARGE SCALE GENOMIC DNA]</scope>
    <source>
        <strain evidence="2">ATCC 13939 / DSM 20539 / JCM 16871 / LMG 4051 / NBRC 15346 / NCIMB 9279 / R1 / VKM B-1422</strain>
    </source>
</reference>
<dbReference type="STRING" id="243230.DR_0639"/>
<dbReference type="PaxDb" id="243230-DR_0639"/>
<dbReference type="Proteomes" id="UP000002524">
    <property type="component" value="Chromosome 1"/>
</dbReference>
<keyword evidence="2" id="KW-1185">Reference proteome</keyword>
<dbReference type="AlphaFoldDB" id="Q9RWM7"/>
<dbReference type="InParanoid" id="Q9RWM7"/>
<dbReference type="OrthoDB" id="77194at2"/>
<protein>
    <submittedName>
        <fullName evidence="1">Uncharacterized protein</fullName>
    </submittedName>
</protein>
<dbReference type="HOGENOM" id="CLU_2478185_0_0_0"/>
<name>Q9RWM7_DEIRA</name>
<dbReference type="KEGG" id="dra:DR_0639"/>
<organism evidence="1 2">
    <name type="scientific">Deinococcus radiodurans (strain ATCC 13939 / DSM 20539 / JCM 16871 / CCUG 27074 / LMG 4051 / NBRC 15346 / NCIMB 9279 / VKM B-1422 / R1)</name>
    <dbReference type="NCBI Taxonomy" id="243230"/>
    <lineage>
        <taxon>Bacteria</taxon>
        <taxon>Thermotogati</taxon>
        <taxon>Deinococcota</taxon>
        <taxon>Deinococci</taxon>
        <taxon>Deinococcales</taxon>
        <taxon>Deinococcaceae</taxon>
        <taxon>Deinococcus</taxon>
    </lineage>
</organism>
<gene>
    <name evidence="1" type="ordered locus">DR_0639</name>
</gene>
<accession>Q9RWM7</accession>
<dbReference type="EnsemblBacteria" id="AAF10220">
    <property type="protein sequence ID" value="AAF10220"/>
    <property type="gene ID" value="DR_0639"/>
</dbReference>
<dbReference type="eggNOG" id="COG0036">
    <property type="taxonomic scope" value="Bacteria"/>
</dbReference>
<evidence type="ECO:0000313" key="2">
    <source>
        <dbReference type="Proteomes" id="UP000002524"/>
    </source>
</evidence>
<dbReference type="PIR" id="E75495">
    <property type="entry name" value="E75495"/>
</dbReference>
<sequence>MIPLQVELLLCGGVFLFFSHPHAGPLEQFSELRVRRNSTATRSILCFAALQVRPALCFVLAPLAKKLCHLFVKCSKLTSMLLRGHPL</sequence>
<proteinExistence type="predicted"/>
<dbReference type="EMBL" id="AE000513">
    <property type="protein sequence ID" value="AAF10220.1"/>
    <property type="molecule type" value="Genomic_DNA"/>
</dbReference>